<organism evidence="1 2">
    <name type="scientific">Halteria grandinella</name>
    <dbReference type="NCBI Taxonomy" id="5974"/>
    <lineage>
        <taxon>Eukaryota</taxon>
        <taxon>Sar</taxon>
        <taxon>Alveolata</taxon>
        <taxon>Ciliophora</taxon>
        <taxon>Intramacronucleata</taxon>
        <taxon>Spirotrichea</taxon>
        <taxon>Stichotrichia</taxon>
        <taxon>Sporadotrichida</taxon>
        <taxon>Halteriidae</taxon>
        <taxon>Halteria</taxon>
    </lineage>
</organism>
<dbReference type="EMBL" id="RRYP01003766">
    <property type="protein sequence ID" value="TNV83510.1"/>
    <property type="molecule type" value="Genomic_DNA"/>
</dbReference>
<name>A0A8J8T6J0_HALGN</name>
<evidence type="ECO:0000313" key="2">
    <source>
        <dbReference type="Proteomes" id="UP000785679"/>
    </source>
</evidence>
<proteinExistence type="predicted"/>
<sequence>MSKEDFEIFKKLGQFKRRTLVVDGKVVYCTQHHIDKFVTEKNIALNLQRSSCQMVQKTSIRLCRPLLQQIPPSS</sequence>
<gene>
    <name evidence="1" type="ORF">FGO68_gene3362</name>
</gene>
<dbReference type="Proteomes" id="UP000785679">
    <property type="component" value="Unassembled WGS sequence"/>
</dbReference>
<dbReference type="AlphaFoldDB" id="A0A8J8T6J0"/>
<comment type="caution">
    <text evidence="1">The sequence shown here is derived from an EMBL/GenBank/DDBJ whole genome shotgun (WGS) entry which is preliminary data.</text>
</comment>
<reference evidence="1" key="1">
    <citation type="submission" date="2019-06" db="EMBL/GenBank/DDBJ databases">
        <authorList>
            <person name="Zheng W."/>
        </authorList>
    </citation>
    <scope>NUCLEOTIDE SEQUENCE</scope>
    <source>
        <strain evidence="1">QDHG01</strain>
    </source>
</reference>
<keyword evidence="2" id="KW-1185">Reference proteome</keyword>
<evidence type="ECO:0000313" key="1">
    <source>
        <dbReference type="EMBL" id="TNV83510.1"/>
    </source>
</evidence>
<accession>A0A8J8T6J0</accession>
<protein>
    <submittedName>
        <fullName evidence="1">Uncharacterized protein</fullName>
    </submittedName>
</protein>